<feature type="compositionally biased region" description="Basic and acidic residues" evidence="1">
    <location>
        <begin position="98"/>
        <end position="113"/>
    </location>
</feature>
<keyword evidence="3" id="KW-1185">Reference proteome</keyword>
<feature type="region of interest" description="Disordered" evidence="1">
    <location>
        <begin position="87"/>
        <end position="113"/>
    </location>
</feature>
<evidence type="ECO:0000313" key="3">
    <source>
        <dbReference type="Proteomes" id="UP000006820"/>
    </source>
</evidence>
<organism evidence="2 3">
    <name type="scientific">Nocardia farcinica (strain IFM 10152)</name>
    <dbReference type="NCBI Taxonomy" id="247156"/>
    <lineage>
        <taxon>Bacteria</taxon>
        <taxon>Bacillati</taxon>
        <taxon>Actinomycetota</taxon>
        <taxon>Actinomycetes</taxon>
        <taxon>Mycobacteriales</taxon>
        <taxon>Nocardiaceae</taxon>
        <taxon>Nocardia</taxon>
    </lineage>
</organism>
<evidence type="ECO:0000313" key="2">
    <source>
        <dbReference type="EMBL" id="BAD58763.1"/>
    </source>
</evidence>
<accession>Q5YSS8</accession>
<gene>
    <name evidence="2" type="ordered locus">NFA_39150</name>
</gene>
<dbReference type="Proteomes" id="UP000006820">
    <property type="component" value="Chromosome"/>
</dbReference>
<evidence type="ECO:0000256" key="1">
    <source>
        <dbReference type="SAM" id="MobiDB-lite"/>
    </source>
</evidence>
<dbReference type="HOGENOM" id="CLU_1946552_0_0_11"/>
<dbReference type="AlphaFoldDB" id="Q5YSS8"/>
<sequence length="129" mass="14648">MLGVDLADYFRGDRPWPQLYRFLRRLPSHGCYHSALAMNEELGRELAKQPLPEEIPPPSPLGYTLEALLLLRVIDLLKEQMRAYAAGLGGKLPPPFPPERRPMTAEQRIRDEQETQNVVSALKAMGIRT</sequence>
<proteinExistence type="predicted"/>
<name>Q5YSS8_NOCFA</name>
<reference evidence="2 3" key="1">
    <citation type="journal article" date="2004" name="Proc. Natl. Acad. Sci. U.S.A.">
        <title>The complete genomic sequence of Nocardia farcinica IFM 10152.</title>
        <authorList>
            <person name="Ishikawa J."/>
            <person name="Yamashita A."/>
            <person name="Mikami Y."/>
            <person name="Hoshino Y."/>
            <person name="Kurita H."/>
            <person name="Hotta K."/>
            <person name="Shiba T."/>
            <person name="Hattori M."/>
        </authorList>
    </citation>
    <scope>NUCLEOTIDE SEQUENCE [LARGE SCALE GENOMIC DNA]</scope>
    <source>
        <strain evidence="2 3">IFM 10152</strain>
    </source>
</reference>
<protein>
    <submittedName>
        <fullName evidence="2">Uncharacterized protein</fullName>
    </submittedName>
</protein>
<dbReference type="EMBL" id="AP006618">
    <property type="protein sequence ID" value="BAD58763.1"/>
    <property type="molecule type" value="Genomic_DNA"/>
</dbReference>
<dbReference type="STRING" id="247156.NFA_39150"/>
<dbReference type="KEGG" id="nfa:NFA_39150"/>